<sequence length="345" mass="40124">MEASKIVDDYNLLNECRLFESYDKFNSDDNNKLHDTECEDILIPLYDTEEENMVLCNKLLKILPNFSSYKVTSGFSSSKHCEYFNFWLNDQVIINKIELQVVNFIHTDLKKKPDYIPNLHECTFDIFSTKLSDLEIINKLYIFTENIDLIKSFIVAKDADEDSYDTCRGYLQGFADLYNNNVKKCQGNSESSMFCNKLREFRRLYENELLYKFPLLNGDLPSLYNTQNTVLDSRNSQSLSQTSHQITASLPYPVEGHVPDGTSSSTKYIFVGVIVAALLGSFFTSFILYKFTPFGALLDSRIRRKKNMWCNMDEETHKFLHSHKTQKIYSDKKRYSIKYHSVGNS</sequence>
<feature type="transmembrane region" description="Helical" evidence="1">
    <location>
        <begin position="268"/>
        <end position="298"/>
    </location>
</feature>
<gene>
    <name evidence="2" type="ORF">POVCU2_0003260</name>
</gene>
<keyword evidence="1" id="KW-0472">Membrane</keyword>
<dbReference type="AlphaFoldDB" id="A0A1A8VI77"/>
<dbReference type="Pfam" id="PF05795">
    <property type="entry name" value="Plasmodium_Vir"/>
    <property type="match status" value="2"/>
</dbReference>
<keyword evidence="1" id="KW-1133">Transmembrane helix</keyword>
<dbReference type="InterPro" id="IPR008780">
    <property type="entry name" value="Plasmodium_Vir"/>
</dbReference>
<protein>
    <submittedName>
        <fullName evidence="2">PIR Superfamily Protein</fullName>
    </submittedName>
</protein>
<name>A0A1A8VI77_PLAOA</name>
<evidence type="ECO:0000256" key="1">
    <source>
        <dbReference type="SAM" id="Phobius"/>
    </source>
</evidence>
<keyword evidence="1" id="KW-0812">Transmembrane</keyword>
<dbReference type="Proteomes" id="UP000078560">
    <property type="component" value="Unassembled WGS sequence"/>
</dbReference>
<accession>A0A1A8VI77</accession>
<evidence type="ECO:0000313" key="2">
    <source>
        <dbReference type="EMBL" id="SBS80131.1"/>
    </source>
</evidence>
<evidence type="ECO:0000313" key="3">
    <source>
        <dbReference type="Proteomes" id="UP000078560"/>
    </source>
</evidence>
<dbReference type="EMBL" id="FLQU01000041">
    <property type="protein sequence ID" value="SBS80131.1"/>
    <property type="molecule type" value="Genomic_DNA"/>
</dbReference>
<proteinExistence type="predicted"/>
<reference evidence="3" key="1">
    <citation type="submission" date="2016-05" db="EMBL/GenBank/DDBJ databases">
        <authorList>
            <person name="Naeem Raeece"/>
        </authorList>
    </citation>
    <scope>NUCLEOTIDE SEQUENCE [LARGE SCALE GENOMIC DNA]</scope>
</reference>
<organism evidence="2 3">
    <name type="scientific">Plasmodium ovale curtisi</name>
    <dbReference type="NCBI Taxonomy" id="864141"/>
    <lineage>
        <taxon>Eukaryota</taxon>
        <taxon>Sar</taxon>
        <taxon>Alveolata</taxon>
        <taxon>Apicomplexa</taxon>
        <taxon>Aconoidasida</taxon>
        <taxon>Haemosporida</taxon>
        <taxon>Plasmodiidae</taxon>
        <taxon>Plasmodium</taxon>
        <taxon>Plasmodium (Plasmodium)</taxon>
    </lineage>
</organism>